<reference evidence="3" key="1">
    <citation type="submission" date="2010-11" db="EMBL/GenBank/DDBJ databases">
        <title>The complete sequence of chromosome of Oceanithermus profundus DSM 14977.</title>
        <authorList>
            <consortium name="US DOE Joint Genome Institute (JGI-PGF)"/>
            <person name="Lucas S."/>
            <person name="Copeland A."/>
            <person name="Lapidus A."/>
            <person name="Bruce D."/>
            <person name="Goodwin L."/>
            <person name="Pitluck S."/>
            <person name="Kyrpides N."/>
            <person name="Mavromatis K."/>
            <person name="Pagani I."/>
            <person name="Ivanova N."/>
            <person name="Zhang X."/>
            <person name="Brettin T."/>
            <person name="Detter J.C."/>
            <person name="Tapia R."/>
            <person name="Han C."/>
            <person name="Land M."/>
            <person name="Hauser L."/>
            <person name="Markowitz V."/>
            <person name="Cheng J.-F."/>
            <person name="Hugenholtz P."/>
            <person name="Woyke T."/>
            <person name="Wu D."/>
            <person name="Tindall B."/>
            <person name="Faehnrich R."/>
            <person name="Brambilla E."/>
            <person name="Klenk H.-P."/>
            <person name="Eisen J.A."/>
        </authorList>
    </citation>
    <scope>NUCLEOTIDE SEQUENCE [LARGE SCALE GENOMIC DNA]</scope>
    <source>
        <strain evidence="3">DSM 14977 / NBRC 100410 / VKM B-2274 / 506</strain>
    </source>
</reference>
<dbReference type="KEGG" id="opr:Ocepr_1990"/>
<feature type="signal peptide" evidence="1">
    <location>
        <begin position="1"/>
        <end position="21"/>
    </location>
</feature>
<reference evidence="2 3" key="2">
    <citation type="journal article" date="2011" name="Stand. Genomic Sci.">
        <title>Complete genome sequence of Oceanithermus profundus type strain (506).</title>
        <authorList>
            <person name="Pati A."/>
            <person name="Zhang X."/>
            <person name="Lapidus A."/>
            <person name="Nolan M."/>
            <person name="Lucas S."/>
            <person name="Del Rio T.G."/>
            <person name="Tice H."/>
            <person name="Cheng J.F."/>
            <person name="Tapia R."/>
            <person name="Han C."/>
            <person name="Goodwin L."/>
            <person name="Pitluck S."/>
            <person name="Liolios K."/>
            <person name="Pagani I."/>
            <person name="Ivanova N."/>
            <person name="Mavromatis K."/>
            <person name="Chen A."/>
            <person name="Palaniappan K."/>
            <person name="Hauser L."/>
            <person name="Jeffries C.D."/>
            <person name="Brambilla E.M."/>
            <person name="Rohl A."/>
            <person name="Mwirichia R."/>
            <person name="Rohde M."/>
            <person name="Tindall B.J."/>
            <person name="Sikorski J."/>
            <person name="Wirth R."/>
            <person name="Goker M."/>
            <person name="Woyke T."/>
            <person name="Detter J.C."/>
            <person name="Bristow J."/>
            <person name="Eisen J.A."/>
            <person name="Markowitz V."/>
            <person name="Hugenholtz P."/>
            <person name="Kyrpides N.C."/>
            <person name="Klenk H.P."/>
            <person name="Land M."/>
        </authorList>
    </citation>
    <scope>NUCLEOTIDE SEQUENCE [LARGE SCALE GENOMIC DNA]</scope>
    <source>
        <strain evidence="3">DSM 14977 / NBRC 100410 / VKM B-2274 / 506</strain>
    </source>
</reference>
<dbReference type="Proteomes" id="UP000008722">
    <property type="component" value="Chromosome"/>
</dbReference>
<dbReference type="STRING" id="670487.Ocepr_1990"/>
<keyword evidence="3" id="KW-1185">Reference proteome</keyword>
<sequence precursor="true">MKKWMLGALLLGLLSACNINIILPGTSVVVDGPAVESGVLGEGESARFELLVGTDPVRIDATDVTNGAAGSLRLRVFDANNAVYAQTVSRQYFTAPQPEVLDLGAVGLGITPNPIYSINLPANFGKAYVEVTNLSADPTVVRVAAVTRQDGIEKNNAFTFNATVTGALLYLGQLDTWTYTGTGPATLELVGGTTVHARAKVVRGFDTQTVLEPGEEFTDLQNGDVVYVQAQGSGALAGFCSTLPGCADGITSGEYTLQVTP</sequence>
<keyword evidence="1" id="KW-0732">Signal</keyword>
<accession>E4U529</accession>
<dbReference type="HOGENOM" id="CLU_1064905_0_0_0"/>
<organism evidence="2 3">
    <name type="scientific">Oceanithermus profundus (strain DSM 14977 / NBRC 100410 / VKM B-2274 / 506)</name>
    <dbReference type="NCBI Taxonomy" id="670487"/>
    <lineage>
        <taxon>Bacteria</taxon>
        <taxon>Thermotogati</taxon>
        <taxon>Deinococcota</taxon>
        <taxon>Deinococci</taxon>
        <taxon>Thermales</taxon>
        <taxon>Thermaceae</taxon>
        <taxon>Oceanithermus</taxon>
    </lineage>
</organism>
<evidence type="ECO:0008006" key="4">
    <source>
        <dbReference type="Google" id="ProtNLM"/>
    </source>
</evidence>
<protein>
    <recommendedName>
        <fullName evidence="4">DUF4382 domain-containing protein</fullName>
    </recommendedName>
</protein>
<feature type="chain" id="PRO_5003187618" description="DUF4382 domain-containing protein" evidence="1">
    <location>
        <begin position="22"/>
        <end position="261"/>
    </location>
</feature>
<evidence type="ECO:0000313" key="3">
    <source>
        <dbReference type="Proteomes" id="UP000008722"/>
    </source>
</evidence>
<dbReference type="RefSeq" id="WP_013458611.1">
    <property type="nucleotide sequence ID" value="NC_014761.1"/>
</dbReference>
<dbReference type="PROSITE" id="PS51257">
    <property type="entry name" value="PROKAR_LIPOPROTEIN"/>
    <property type="match status" value="1"/>
</dbReference>
<dbReference type="EMBL" id="CP002361">
    <property type="protein sequence ID" value="ADR37441.1"/>
    <property type="molecule type" value="Genomic_DNA"/>
</dbReference>
<name>E4U529_OCEP5</name>
<gene>
    <name evidence="2" type="ordered locus">Ocepr_1990</name>
</gene>
<evidence type="ECO:0000256" key="1">
    <source>
        <dbReference type="SAM" id="SignalP"/>
    </source>
</evidence>
<dbReference type="OrthoDB" id="34122at2"/>
<proteinExistence type="predicted"/>
<evidence type="ECO:0000313" key="2">
    <source>
        <dbReference type="EMBL" id="ADR37441.1"/>
    </source>
</evidence>
<dbReference type="AlphaFoldDB" id="E4U529"/>